<comment type="caution">
    <text evidence="2">The sequence shown here is derived from an EMBL/GenBank/DDBJ whole genome shotgun (WGS) entry which is preliminary data.</text>
</comment>
<evidence type="ECO:0008006" key="4">
    <source>
        <dbReference type="Google" id="ProtNLM"/>
    </source>
</evidence>
<accession>A0A840AAU5</accession>
<dbReference type="RefSeq" id="WP_184382304.1">
    <property type="nucleotide sequence ID" value="NZ_JACIDJ010000001.1"/>
</dbReference>
<dbReference type="SUPFAM" id="SSF101738">
    <property type="entry name" value="SspB-like"/>
    <property type="match status" value="1"/>
</dbReference>
<sequence>MTDTNTPSLLPYEAWATRALRSVVVDALEYAAREGLPGEHHFYISFRTDHPGTSVPAFLKAKYPHEITIVIQHRFWDLKVDRVAQRFSVGLSFSGIPASLVVPFAALTAFQDPHAQFGLRFQPEYDGEEDAADLPPPEPTATAPEEDPAPAPQPQVVSLDAFRRKRD</sequence>
<evidence type="ECO:0000256" key="1">
    <source>
        <dbReference type="SAM" id="MobiDB-lite"/>
    </source>
</evidence>
<dbReference type="AlphaFoldDB" id="A0A840AAU5"/>
<name>A0A840AAU5_9PROT</name>
<protein>
    <recommendedName>
        <fullName evidence="4">Stringent starvation protein B</fullName>
    </recommendedName>
</protein>
<evidence type="ECO:0000313" key="2">
    <source>
        <dbReference type="EMBL" id="MBB3897384.1"/>
    </source>
</evidence>
<feature type="region of interest" description="Disordered" evidence="1">
    <location>
        <begin position="125"/>
        <end position="167"/>
    </location>
</feature>
<dbReference type="InterPro" id="IPR007481">
    <property type="entry name" value="SspB"/>
</dbReference>
<proteinExistence type="predicted"/>
<organism evidence="2 3">
    <name type="scientific">Roseococcus suduntuyensis</name>
    <dbReference type="NCBI Taxonomy" id="455361"/>
    <lineage>
        <taxon>Bacteria</taxon>
        <taxon>Pseudomonadati</taxon>
        <taxon>Pseudomonadota</taxon>
        <taxon>Alphaproteobacteria</taxon>
        <taxon>Acetobacterales</taxon>
        <taxon>Roseomonadaceae</taxon>
        <taxon>Roseococcus</taxon>
    </lineage>
</organism>
<dbReference type="EMBL" id="JACIDJ010000001">
    <property type="protein sequence ID" value="MBB3897384.1"/>
    <property type="molecule type" value="Genomic_DNA"/>
</dbReference>
<keyword evidence="3" id="KW-1185">Reference proteome</keyword>
<dbReference type="Proteomes" id="UP000553193">
    <property type="component" value="Unassembled WGS sequence"/>
</dbReference>
<dbReference type="InterPro" id="IPR036760">
    <property type="entry name" value="SspB-like_sf"/>
</dbReference>
<reference evidence="2 3" key="1">
    <citation type="submission" date="2020-08" db="EMBL/GenBank/DDBJ databases">
        <title>Genomic Encyclopedia of Type Strains, Phase IV (KMG-IV): sequencing the most valuable type-strain genomes for metagenomic binning, comparative biology and taxonomic classification.</title>
        <authorList>
            <person name="Goeker M."/>
        </authorList>
    </citation>
    <scope>NUCLEOTIDE SEQUENCE [LARGE SCALE GENOMIC DNA]</scope>
    <source>
        <strain evidence="2 3">DSM 19979</strain>
    </source>
</reference>
<evidence type="ECO:0000313" key="3">
    <source>
        <dbReference type="Proteomes" id="UP000553193"/>
    </source>
</evidence>
<dbReference type="Pfam" id="PF04386">
    <property type="entry name" value="SspB"/>
    <property type="match status" value="1"/>
</dbReference>
<gene>
    <name evidence="2" type="ORF">GGQ83_000810</name>
</gene>
<dbReference type="Gene3D" id="2.30.30.220">
    <property type="entry name" value="SspB-like"/>
    <property type="match status" value="1"/>
</dbReference>